<dbReference type="InterPro" id="IPR013813">
    <property type="entry name" value="Endoribo_LPSP/chorism_mut-like"/>
</dbReference>
<dbReference type="OrthoDB" id="9806350at2"/>
<accession>A0A5B9Q516</accession>
<organism evidence="2 3">
    <name type="scientific">Bythopirellula goksoeyrii</name>
    <dbReference type="NCBI Taxonomy" id="1400387"/>
    <lineage>
        <taxon>Bacteria</taxon>
        <taxon>Pseudomonadati</taxon>
        <taxon>Planctomycetota</taxon>
        <taxon>Planctomycetia</taxon>
        <taxon>Pirellulales</taxon>
        <taxon>Lacipirellulaceae</taxon>
        <taxon>Bythopirellula</taxon>
    </lineage>
</organism>
<feature type="domain" description="Endoribonuclease L-PSP/chorismate mutase-like" evidence="1">
    <location>
        <begin position="5"/>
        <end position="130"/>
    </location>
</feature>
<dbReference type="KEGG" id="bgok:Pr1d_14070"/>
<sequence>MSADTRLEAMKLELPPAPKAMGLYRPIIQVDKLLYLSGHGPLMPDGKLTCGVVGQDLDLAAAQQAARQTGLAVLASLQAHCGRLDRIKRLVKTFGLVRCTPEFVDQPAVINGFSELMRDVFGEQAGIAARSAVGAASLPAGMAVEIEAIFELVDD</sequence>
<dbReference type="PROSITE" id="PS01094">
    <property type="entry name" value="UPF0076"/>
    <property type="match status" value="1"/>
</dbReference>
<gene>
    <name evidence="2" type="ORF">Pr1d_14070</name>
</gene>
<dbReference type="Proteomes" id="UP000323917">
    <property type="component" value="Chromosome"/>
</dbReference>
<dbReference type="CDD" id="cd02199">
    <property type="entry name" value="YjgF_YER057c_UK114_like_1"/>
    <property type="match status" value="1"/>
</dbReference>
<evidence type="ECO:0000313" key="3">
    <source>
        <dbReference type="Proteomes" id="UP000323917"/>
    </source>
</evidence>
<dbReference type="Pfam" id="PF14588">
    <property type="entry name" value="YjgF_endoribonc"/>
    <property type="match status" value="1"/>
</dbReference>
<dbReference type="Gene3D" id="3.30.1330.40">
    <property type="entry name" value="RutC-like"/>
    <property type="match status" value="1"/>
</dbReference>
<evidence type="ECO:0000313" key="2">
    <source>
        <dbReference type="EMBL" id="QEG34134.1"/>
    </source>
</evidence>
<dbReference type="PANTHER" id="PTHR43760">
    <property type="entry name" value="ENDORIBONUCLEASE-RELATED"/>
    <property type="match status" value="1"/>
</dbReference>
<dbReference type="InterPro" id="IPR019897">
    <property type="entry name" value="RidA_CS"/>
</dbReference>
<dbReference type="EMBL" id="CP042913">
    <property type="protein sequence ID" value="QEG34134.1"/>
    <property type="molecule type" value="Genomic_DNA"/>
</dbReference>
<keyword evidence="3" id="KW-1185">Reference proteome</keyword>
<dbReference type="RefSeq" id="WP_148072821.1">
    <property type="nucleotide sequence ID" value="NZ_CP042913.1"/>
</dbReference>
<dbReference type="SUPFAM" id="SSF55298">
    <property type="entry name" value="YjgF-like"/>
    <property type="match status" value="1"/>
</dbReference>
<dbReference type="InterPro" id="IPR035959">
    <property type="entry name" value="RutC-like_sf"/>
</dbReference>
<name>A0A5B9Q516_9BACT</name>
<dbReference type="PANTHER" id="PTHR43760:SF1">
    <property type="entry name" value="ENDORIBONUCLEASE L-PSP_CHORISMATE MUTASE-LIKE DOMAIN-CONTAINING PROTEIN"/>
    <property type="match status" value="1"/>
</dbReference>
<dbReference type="AlphaFoldDB" id="A0A5B9Q516"/>
<evidence type="ECO:0000259" key="1">
    <source>
        <dbReference type="Pfam" id="PF14588"/>
    </source>
</evidence>
<reference evidence="2 3" key="1">
    <citation type="submission" date="2019-08" db="EMBL/GenBank/DDBJ databases">
        <title>Deep-cultivation of Planctomycetes and their phenomic and genomic characterization uncovers novel biology.</title>
        <authorList>
            <person name="Wiegand S."/>
            <person name="Jogler M."/>
            <person name="Boedeker C."/>
            <person name="Pinto D."/>
            <person name="Vollmers J."/>
            <person name="Rivas-Marin E."/>
            <person name="Kohn T."/>
            <person name="Peeters S.H."/>
            <person name="Heuer A."/>
            <person name="Rast P."/>
            <person name="Oberbeckmann S."/>
            <person name="Bunk B."/>
            <person name="Jeske O."/>
            <person name="Meyerdierks A."/>
            <person name="Storesund J.E."/>
            <person name="Kallscheuer N."/>
            <person name="Luecker S."/>
            <person name="Lage O.M."/>
            <person name="Pohl T."/>
            <person name="Merkel B.J."/>
            <person name="Hornburger P."/>
            <person name="Mueller R.-W."/>
            <person name="Bruemmer F."/>
            <person name="Labrenz M."/>
            <person name="Spormann A.M."/>
            <person name="Op den Camp H."/>
            <person name="Overmann J."/>
            <person name="Amann R."/>
            <person name="Jetten M.S.M."/>
            <person name="Mascher T."/>
            <person name="Medema M.H."/>
            <person name="Devos D.P."/>
            <person name="Kaster A.-K."/>
            <person name="Ovreas L."/>
            <person name="Rohde M."/>
            <person name="Galperin M.Y."/>
            <person name="Jogler C."/>
        </authorList>
    </citation>
    <scope>NUCLEOTIDE SEQUENCE [LARGE SCALE GENOMIC DNA]</scope>
    <source>
        <strain evidence="2 3">Pr1d</strain>
    </source>
</reference>
<proteinExistence type="predicted"/>
<protein>
    <submittedName>
        <fullName evidence="2">Endoribonuclease L-PSP</fullName>
    </submittedName>
</protein>